<evidence type="ECO:0008006" key="6">
    <source>
        <dbReference type="Google" id="ProtNLM"/>
    </source>
</evidence>
<feature type="transmembrane region" description="Helical" evidence="3">
    <location>
        <begin position="14"/>
        <end position="34"/>
    </location>
</feature>
<dbReference type="InterPro" id="IPR042001">
    <property type="entry name" value="Sortase_F"/>
</dbReference>
<dbReference type="GO" id="GO:0016787">
    <property type="term" value="F:hydrolase activity"/>
    <property type="evidence" value="ECO:0007669"/>
    <property type="project" value="UniProtKB-KW"/>
</dbReference>
<dbReference type="RefSeq" id="WP_058890499.1">
    <property type="nucleotide sequence ID" value="NZ_LQBL01000011.1"/>
</dbReference>
<dbReference type="STRING" id="767452.AVL62_11425"/>
<comment type="caution">
    <text evidence="4">The sequence shown here is derived from an EMBL/GenBank/DDBJ whole genome shotgun (WGS) entry which is preliminary data.</text>
</comment>
<keyword evidence="3" id="KW-0472">Membrane</keyword>
<sequence>MTGTDDRPRPARRAVTLALLSLVLVGVLVTVWGWRGAPTAAGPDTGAPPAVTSAPDVAEVTGPARSTPTPDAATRTSPPQAPAATPTTTPTPASAGMTADPQAGPVHVTITRGEEVLVDAPVALTQLNDRDELNPPPGVVGWYGPPQWSTVPGDLSAYPGVLAGHTSYDGVRDVFHRLGEVRAGDVVVIRYADGQEASFGVDADARSVPKNEVTEKAATDYAWVWSLDEPGRAVSLFSCDLAQGLDVTGHSLNNWVVQATRTT</sequence>
<dbReference type="InterPro" id="IPR023365">
    <property type="entry name" value="Sortase_dom-sf"/>
</dbReference>
<reference evidence="4 5" key="1">
    <citation type="submission" date="2015-12" db="EMBL/GenBank/DDBJ databases">
        <title>Serinicoccus chungangenesis strain CD08_5 genome sequencing and assembly.</title>
        <authorList>
            <person name="Chander A.M."/>
            <person name="Kaur G."/>
            <person name="Nair G.R."/>
            <person name="Dhawan D.K."/>
            <person name="Kochhar R.K."/>
            <person name="Mayilraj S."/>
            <person name="Bhadada S.K."/>
        </authorList>
    </citation>
    <scope>NUCLEOTIDE SEQUENCE [LARGE SCALE GENOMIC DNA]</scope>
    <source>
        <strain evidence="4 5">CD08_5</strain>
    </source>
</reference>
<dbReference type="OrthoDB" id="4866839at2"/>
<feature type="region of interest" description="Disordered" evidence="2">
    <location>
        <begin position="40"/>
        <end position="103"/>
    </location>
</feature>
<feature type="compositionally biased region" description="Low complexity" evidence="2">
    <location>
        <begin position="72"/>
        <end position="99"/>
    </location>
</feature>
<evidence type="ECO:0000256" key="1">
    <source>
        <dbReference type="ARBA" id="ARBA00022801"/>
    </source>
</evidence>
<accession>A0A0W8IA15</accession>
<feature type="compositionally biased region" description="Low complexity" evidence="2">
    <location>
        <begin position="40"/>
        <end position="52"/>
    </location>
</feature>
<dbReference type="Gene3D" id="2.40.260.10">
    <property type="entry name" value="Sortase"/>
    <property type="match status" value="1"/>
</dbReference>
<dbReference type="Proteomes" id="UP000054837">
    <property type="component" value="Unassembled WGS sequence"/>
</dbReference>
<evidence type="ECO:0000256" key="3">
    <source>
        <dbReference type="SAM" id="Phobius"/>
    </source>
</evidence>
<organism evidence="4 5">
    <name type="scientific">Serinicoccus chungangensis</name>
    <dbReference type="NCBI Taxonomy" id="767452"/>
    <lineage>
        <taxon>Bacteria</taxon>
        <taxon>Bacillati</taxon>
        <taxon>Actinomycetota</taxon>
        <taxon>Actinomycetes</taxon>
        <taxon>Micrococcales</taxon>
        <taxon>Ornithinimicrobiaceae</taxon>
        <taxon>Serinicoccus</taxon>
    </lineage>
</organism>
<keyword evidence="3" id="KW-0812">Transmembrane</keyword>
<keyword evidence="5" id="KW-1185">Reference proteome</keyword>
<protein>
    <recommendedName>
        <fullName evidence="6">Sortase</fullName>
    </recommendedName>
</protein>
<dbReference type="Pfam" id="PF04203">
    <property type="entry name" value="Sortase"/>
    <property type="match status" value="1"/>
</dbReference>
<keyword evidence="3" id="KW-1133">Transmembrane helix</keyword>
<keyword evidence="1" id="KW-0378">Hydrolase</keyword>
<dbReference type="AlphaFoldDB" id="A0A0W8IA15"/>
<evidence type="ECO:0000256" key="2">
    <source>
        <dbReference type="SAM" id="MobiDB-lite"/>
    </source>
</evidence>
<dbReference type="CDD" id="cd05829">
    <property type="entry name" value="Sortase_F"/>
    <property type="match status" value="1"/>
</dbReference>
<dbReference type="EMBL" id="LQBL01000011">
    <property type="protein sequence ID" value="KUG56751.1"/>
    <property type="molecule type" value="Genomic_DNA"/>
</dbReference>
<dbReference type="InterPro" id="IPR005754">
    <property type="entry name" value="Sortase"/>
</dbReference>
<dbReference type="SUPFAM" id="SSF63817">
    <property type="entry name" value="Sortase"/>
    <property type="match status" value="1"/>
</dbReference>
<name>A0A0W8IA15_9MICO</name>
<evidence type="ECO:0000313" key="4">
    <source>
        <dbReference type="EMBL" id="KUG56751.1"/>
    </source>
</evidence>
<evidence type="ECO:0000313" key="5">
    <source>
        <dbReference type="Proteomes" id="UP000054837"/>
    </source>
</evidence>
<gene>
    <name evidence="4" type="ORF">AVL62_11425</name>
</gene>
<proteinExistence type="predicted"/>